<accession>A0A8J9UJ86</accession>
<dbReference type="EMBL" id="OV170222">
    <property type="protein sequence ID" value="CAH0721326.1"/>
    <property type="molecule type" value="Genomic_DNA"/>
</dbReference>
<name>A0A8J9UJ86_9NEOP</name>
<reference evidence="1" key="1">
    <citation type="submission" date="2021-12" db="EMBL/GenBank/DDBJ databases">
        <authorList>
            <person name="Martin H S."/>
        </authorList>
    </citation>
    <scope>NUCLEOTIDE SEQUENCE</scope>
</reference>
<keyword evidence="2" id="KW-1185">Reference proteome</keyword>
<evidence type="ECO:0000313" key="2">
    <source>
        <dbReference type="Proteomes" id="UP000838878"/>
    </source>
</evidence>
<dbReference type="AlphaFoldDB" id="A0A8J9UJ86"/>
<dbReference type="OrthoDB" id="6927734at2759"/>
<sequence>MSSSSGLSPMRVTNSASEVSRVLDSVEPHALSVSSSLEDPVDPRSFSDSIVPKRKHLYAEEVRSQWNFEKIYKVLGTEEKCVEFSKRVGLIPTT</sequence>
<proteinExistence type="predicted"/>
<feature type="non-terminal residue" evidence="1">
    <location>
        <position position="94"/>
    </location>
</feature>
<evidence type="ECO:0000313" key="1">
    <source>
        <dbReference type="EMBL" id="CAH0721326.1"/>
    </source>
</evidence>
<gene>
    <name evidence="1" type="ORF">BINO364_LOCUS7439</name>
</gene>
<dbReference type="Proteomes" id="UP000838878">
    <property type="component" value="Chromosome 2"/>
</dbReference>
<protein>
    <submittedName>
        <fullName evidence="1">Uncharacterized protein</fullName>
    </submittedName>
</protein>
<organism evidence="1 2">
    <name type="scientific">Brenthis ino</name>
    <name type="common">lesser marbled fritillary</name>
    <dbReference type="NCBI Taxonomy" id="405034"/>
    <lineage>
        <taxon>Eukaryota</taxon>
        <taxon>Metazoa</taxon>
        <taxon>Ecdysozoa</taxon>
        <taxon>Arthropoda</taxon>
        <taxon>Hexapoda</taxon>
        <taxon>Insecta</taxon>
        <taxon>Pterygota</taxon>
        <taxon>Neoptera</taxon>
        <taxon>Endopterygota</taxon>
        <taxon>Lepidoptera</taxon>
        <taxon>Glossata</taxon>
        <taxon>Ditrysia</taxon>
        <taxon>Papilionoidea</taxon>
        <taxon>Nymphalidae</taxon>
        <taxon>Heliconiinae</taxon>
        <taxon>Argynnini</taxon>
        <taxon>Brenthis</taxon>
    </lineage>
</organism>